<gene>
    <name evidence="2" type="ordered locus">Mboo_2170</name>
</gene>
<evidence type="ECO:0000313" key="2">
    <source>
        <dbReference type="EMBL" id="ABS56684.1"/>
    </source>
</evidence>
<dbReference type="Proteomes" id="UP000002408">
    <property type="component" value="Chromosome"/>
</dbReference>
<keyword evidence="1" id="KW-0472">Membrane</keyword>
<dbReference type="eggNOG" id="arCOG13744">
    <property type="taxonomic scope" value="Archaea"/>
</dbReference>
<dbReference type="STRING" id="456442.Mboo_2170"/>
<dbReference type="AlphaFoldDB" id="A7IAC3"/>
<dbReference type="KEGG" id="mbn:Mboo_2170"/>
<evidence type="ECO:0000256" key="1">
    <source>
        <dbReference type="SAM" id="Phobius"/>
    </source>
</evidence>
<dbReference type="HOGENOM" id="CLU_2949293_0_0_2"/>
<proteinExistence type="predicted"/>
<keyword evidence="1" id="KW-0812">Transmembrane</keyword>
<feature type="transmembrane region" description="Helical" evidence="1">
    <location>
        <begin position="33"/>
        <end position="57"/>
    </location>
</feature>
<accession>A7IAC3</accession>
<name>A7IAC3_METB6</name>
<sequence length="59" mass="6081" precursor="true">MDKTGIAALVVGIVLLILGGLAIWAFLPDVIVAVKGLIGIVVLLAGLMLILFGVLIIKE</sequence>
<dbReference type="EMBL" id="CP000780">
    <property type="protein sequence ID" value="ABS56684.1"/>
    <property type="molecule type" value="Genomic_DNA"/>
</dbReference>
<evidence type="ECO:0000313" key="3">
    <source>
        <dbReference type="Proteomes" id="UP000002408"/>
    </source>
</evidence>
<dbReference type="RefSeq" id="WP_012107742.1">
    <property type="nucleotide sequence ID" value="NC_009712.1"/>
</dbReference>
<feature type="transmembrane region" description="Helical" evidence="1">
    <location>
        <begin position="7"/>
        <end position="27"/>
    </location>
</feature>
<keyword evidence="1" id="KW-1133">Transmembrane helix</keyword>
<protein>
    <submittedName>
        <fullName evidence="2">Uncharacterized protein</fullName>
    </submittedName>
</protein>
<keyword evidence="3" id="KW-1185">Reference proteome</keyword>
<reference evidence="3" key="1">
    <citation type="journal article" date="2015" name="Microbiology">
        <title>Genome of Methanoregula boonei 6A8 reveals adaptations to oligotrophic peatland environments.</title>
        <authorList>
            <person name="Braeuer S."/>
            <person name="Cadillo-Quiroz H."/>
            <person name="Kyrpides N."/>
            <person name="Woyke T."/>
            <person name="Goodwin L."/>
            <person name="Detter C."/>
            <person name="Podell S."/>
            <person name="Yavitt J.B."/>
            <person name="Zinder S.H."/>
        </authorList>
    </citation>
    <scope>NUCLEOTIDE SEQUENCE [LARGE SCALE GENOMIC DNA]</scope>
    <source>
        <strain evidence="3">DSM 21154 / JCM 14090 / 6A8</strain>
    </source>
</reference>
<organism evidence="2 3">
    <name type="scientific">Methanoregula boonei (strain DSM 21154 / JCM 14090 / 6A8)</name>
    <dbReference type="NCBI Taxonomy" id="456442"/>
    <lineage>
        <taxon>Archaea</taxon>
        <taxon>Methanobacteriati</taxon>
        <taxon>Methanobacteriota</taxon>
        <taxon>Stenosarchaea group</taxon>
        <taxon>Methanomicrobia</taxon>
        <taxon>Methanomicrobiales</taxon>
        <taxon>Methanoregulaceae</taxon>
        <taxon>Methanoregula</taxon>
    </lineage>
</organism>
<dbReference type="GeneID" id="5411281"/>